<comment type="caution">
    <text evidence="2">The sequence shown here is derived from an EMBL/GenBank/DDBJ whole genome shotgun (WGS) entry which is preliminary data.</text>
</comment>
<gene>
    <name evidence="2" type="ORF">BE15_04690</name>
</gene>
<dbReference type="InterPro" id="IPR003959">
    <property type="entry name" value="ATPase_AAA_core"/>
</dbReference>
<dbReference type="RefSeq" id="WP_061605990.1">
    <property type="nucleotide sequence ID" value="NZ_JEMA01000222.1"/>
</dbReference>
<feature type="domain" description="AAA+ ATPase" evidence="1">
    <location>
        <begin position="58"/>
        <end position="238"/>
    </location>
</feature>
<proteinExistence type="predicted"/>
<organism evidence="2 3">
    <name type="scientific">Sorangium cellulosum</name>
    <name type="common">Polyangium cellulosum</name>
    <dbReference type="NCBI Taxonomy" id="56"/>
    <lineage>
        <taxon>Bacteria</taxon>
        <taxon>Pseudomonadati</taxon>
        <taxon>Myxococcota</taxon>
        <taxon>Polyangia</taxon>
        <taxon>Polyangiales</taxon>
        <taxon>Polyangiaceae</taxon>
        <taxon>Sorangium</taxon>
    </lineage>
</organism>
<dbReference type="Pfam" id="PF00004">
    <property type="entry name" value="AAA"/>
    <property type="match status" value="1"/>
</dbReference>
<evidence type="ECO:0000313" key="3">
    <source>
        <dbReference type="Proteomes" id="UP000075260"/>
    </source>
</evidence>
<reference evidence="2 3" key="1">
    <citation type="submission" date="2014-02" db="EMBL/GenBank/DDBJ databases">
        <title>The small core and large imbalanced accessory genome model reveals a collaborative survival strategy of Sorangium cellulosum strains in nature.</title>
        <authorList>
            <person name="Han K."/>
            <person name="Peng R."/>
            <person name="Blom J."/>
            <person name="Li Y.-Z."/>
        </authorList>
    </citation>
    <scope>NUCLEOTIDE SEQUENCE [LARGE SCALE GENOMIC DNA]</scope>
    <source>
        <strain evidence="2 3">So0008-312</strain>
    </source>
</reference>
<dbReference type="AlphaFoldDB" id="A0A150QZ55"/>
<dbReference type="Proteomes" id="UP000075260">
    <property type="component" value="Unassembled WGS sequence"/>
</dbReference>
<dbReference type="GO" id="GO:0005524">
    <property type="term" value="F:ATP binding"/>
    <property type="evidence" value="ECO:0007669"/>
    <property type="project" value="InterPro"/>
</dbReference>
<dbReference type="EMBL" id="JEMA01000222">
    <property type="protein sequence ID" value="KYF72986.1"/>
    <property type="molecule type" value="Genomic_DNA"/>
</dbReference>
<dbReference type="PRINTS" id="PR00300">
    <property type="entry name" value="CLPPROTEASEA"/>
</dbReference>
<dbReference type="InterPro" id="IPR001270">
    <property type="entry name" value="ClpA/B"/>
</dbReference>
<sequence>MKRWLDDPPPWRRRTDVRPIEREPLTDEATVRACEERALRYISAGHSELLRANMALLLRRPLLVTGPPGVGKTSLAYNLAHCLGLGPPLRWEVNSQSTLQDALYIYDAVAHLHASQTDPSARIGDYITLGPLGTALLPTRLPRVLLIDELDKSSFDLPHDLLHVFEEGVFIIPELVRAGDDQVVFPYDHAGAQDRVPIFNGRVRTIHHPVVVITSNGERSFPEAFLRRCVQLELKRPDNATLALIVRSQLGPEISDELIEREFHRYHDQMTDVIVQALFLQTHFEADPDEVYGGLKR</sequence>
<evidence type="ECO:0000259" key="1">
    <source>
        <dbReference type="SMART" id="SM00382"/>
    </source>
</evidence>
<dbReference type="InterPro" id="IPR027417">
    <property type="entry name" value="P-loop_NTPase"/>
</dbReference>
<protein>
    <recommendedName>
        <fullName evidence="1">AAA+ ATPase domain-containing protein</fullName>
    </recommendedName>
</protein>
<dbReference type="InterPro" id="IPR003593">
    <property type="entry name" value="AAA+_ATPase"/>
</dbReference>
<dbReference type="SMART" id="SM00382">
    <property type="entry name" value="AAA"/>
    <property type="match status" value="1"/>
</dbReference>
<name>A0A150QZ55_SORCE</name>
<evidence type="ECO:0000313" key="2">
    <source>
        <dbReference type="EMBL" id="KYF72986.1"/>
    </source>
</evidence>
<dbReference type="Gene3D" id="3.40.50.300">
    <property type="entry name" value="P-loop containing nucleotide triphosphate hydrolases"/>
    <property type="match status" value="1"/>
</dbReference>
<dbReference type="GO" id="GO:0016887">
    <property type="term" value="F:ATP hydrolysis activity"/>
    <property type="evidence" value="ECO:0007669"/>
    <property type="project" value="InterPro"/>
</dbReference>
<accession>A0A150QZ55</accession>
<dbReference type="SUPFAM" id="SSF52540">
    <property type="entry name" value="P-loop containing nucleoside triphosphate hydrolases"/>
    <property type="match status" value="1"/>
</dbReference>